<feature type="compositionally biased region" description="Pro residues" evidence="1">
    <location>
        <begin position="65"/>
        <end position="79"/>
    </location>
</feature>
<reference evidence="2 3" key="1">
    <citation type="submission" date="2017-09" db="EMBL/GenBank/DDBJ databases">
        <title>Depth-based differentiation of microbial function through sediment-hosted aquifers and enrichment of novel symbionts in the deep terrestrial subsurface.</title>
        <authorList>
            <person name="Probst A.J."/>
            <person name="Ladd B."/>
            <person name="Jarett J.K."/>
            <person name="Geller-Mcgrath D.E."/>
            <person name="Sieber C.M."/>
            <person name="Emerson J.B."/>
            <person name="Anantharaman K."/>
            <person name="Thomas B.C."/>
            <person name="Malmstrom R."/>
            <person name="Stieglmeier M."/>
            <person name="Klingl A."/>
            <person name="Woyke T."/>
            <person name="Ryan C.M."/>
            <person name="Banfield J.F."/>
        </authorList>
    </citation>
    <scope>NUCLEOTIDE SEQUENCE [LARGE SCALE GENOMIC DNA]</scope>
    <source>
        <strain evidence="2">CG17_big_fil_post_rev_8_21_14_2_50_48_46</strain>
    </source>
</reference>
<dbReference type="EMBL" id="PFFQ01000065">
    <property type="protein sequence ID" value="PIW13993.1"/>
    <property type="molecule type" value="Genomic_DNA"/>
</dbReference>
<comment type="caution">
    <text evidence="2">The sequence shown here is derived from an EMBL/GenBank/DDBJ whole genome shotgun (WGS) entry which is preliminary data.</text>
</comment>
<dbReference type="AlphaFoldDB" id="A0A2M7FYW6"/>
<evidence type="ECO:0000313" key="2">
    <source>
        <dbReference type="EMBL" id="PIW13993.1"/>
    </source>
</evidence>
<gene>
    <name evidence="2" type="ORF">COW36_23420</name>
</gene>
<feature type="compositionally biased region" description="Low complexity" evidence="1">
    <location>
        <begin position="40"/>
        <end position="49"/>
    </location>
</feature>
<feature type="compositionally biased region" description="Polar residues" evidence="1">
    <location>
        <begin position="50"/>
        <end position="59"/>
    </location>
</feature>
<feature type="compositionally biased region" description="Low complexity" evidence="1">
    <location>
        <begin position="80"/>
        <end position="110"/>
    </location>
</feature>
<feature type="compositionally biased region" description="Polar residues" evidence="1">
    <location>
        <begin position="28"/>
        <end position="39"/>
    </location>
</feature>
<organism evidence="2 3">
    <name type="scientific">bacterium (Candidatus Blackallbacteria) CG17_big_fil_post_rev_8_21_14_2_50_48_46</name>
    <dbReference type="NCBI Taxonomy" id="2014261"/>
    <lineage>
        <taxon>Bacteria</taxon>
        <taxon>Candidatus Blackallbacteria</taxon>
    </lineage>
</organism>
<proteinExistence type="predicted"/>
<evidence type="ECO:0000256" key="1">
    <source>
        <dbReference type="SAM" id="MobiDB-lite"/>
    </source>
</evidence>
<dbReference type="Proteomes" id="UP000231019">
    <property type="component" value="Unassembled WGS sequence"/>
</dbReference>
<sequence>MNKLWALVVCFFVLNSCEDVPESVILQNSARQSSQTWENQSLPPLQPLQNQAATESSGFNELAPLPFPALTPLPEPAPLTVPESPQASQEPSEPSSGSSSVTSSAAPTGA</sequence>
<name>A0A2M7FYW6_9BACT</name>
<evidence type="ECO:0000313" key="3">
    <source>
        <dbReference type="Proteomes" id="UP000231019"/>
    </source>
</evidence>
<accession>A0A2M7FYW6</accession>
<feature type="region of interest" description="Disordered" evidence="1">
    <location>
        <begin position="28"/>
        <end position="110"/>
    </location>
</feature>
<protein>
    <submittedName>
        <fullName evidence="2">Uncharacterized protein</fullName>
    </submittedName>
</protein>